<feature type="transmembrane region" description="Helical" evidence="1">
    <location>
        <begin position="30"/>
        <end position="47"/>
    </location>
</feature>
<evidence type="ECO:0000313" key="3">
    <source>
        <dbReference type="Proteomes" id="UP000240892"/>
    </source>
</evidence>
<protein>
    <submittedName>
        <fullName evidence="2">Uncharacterized protein</fullName>
    </submittedName>
</protein>
<organism evidence="2 3">
    <name type="scientific">Kluyvera genomosp. 2</name>
    <dbReference type="NCBI Taxonomy" id="2774054"/>
    <lineage>
        <taxon>Bacteria</taxon>
        <taxon>Pseudomonadati</taxon>
        <taxon>Pseudomonadota</taxon>
        <taxon>Gammaproteobacteria</taxon>
        <taxon>Enterobacterales</taxon>
        <taxon>Enterobacteriaceae</taxon>
        <taxon>Kluyvera</taxon>
    </lineage>
</organism>
<keyword evidence="1" id="KW-0812">Transmembrane</keyword>
<dbReference type="AlphaFoldDB" id="A0A2T2Y7S2"/>
<gene>
    <name evidence="2" type="ORF">C8256_00390</name>
</gene>
<keyword evidence="3" id="KW-1185">Reference proteome</keyword>
<evidence type="ECO:0000256" key="1">
    <source>
        <dbReference type="SAM" id="Phobius"/>
    </source>
</evidence>
<name>A0A2T2Y7S2_9ENTR</name>
<comment type="caution">
    <text evidence="2">The sequence shown here is derived from an EMBL/GenBank/DDBJ whole genome shotgun (WGS) entry which is preliminary data.</text>
</comment>
<evidence type="ECO:0000313" key="2">
    <source>
        <dbReference type="EMBL" id="PSR48488.1"/>
    </source>
</evidence>
<proteinExistence type="predicted"/>
<keyword evidence="1" id="KW-1133">Transmembrane helix</keyword>
<reference evidence="2 3" key="1">
    <citation type="submission" date="2018-03" db="EMBL/GenBank/DDBJ databases">
        <title>First report of an OXA-48+CTX-M-M-producing Kluyvera ascorbata clone recovered from patients admitted in a University Hospital in Madrid, Spain.</title>
        <authorList>
            <person name="Hernandez-Garcia M."/>
            <person name="Leon-Sampedro R."/>
            <person name="Perez-Viso B."/>
            <person name="Morosini M.I."/>
            <person name="Lopez-Fresnena N."/>
            <person name="Coque T.M."/>
            <person name="Bonten M."/>
            <person name="Malhotra-Kumar S."/>
            <person name="Ruiz-Garbajosa P."/>
            <person name="Canton R."/>
        </authorList>
    </citation>
    <scope>NUCLEOTIDE SEQUENCE [LARGE SCALE GENOMIC DNA]</scope>
    <source>
        <strain evidence="2 3">KA2</strain>
    </source>
</reference>
<accession>A0A2T2Y7S2</accession>
<dbReference type="EMBL" id="PYHO01000001">
    <property type="protein sequence ID" value="PSR48488.1"/>
    <property type="molecule type" value="Genomic_DNA"/>
</dbReference>
<keyword evidence="1" id="KW-0472">Membrane</keyword>
<dbReference type="Proteomes" id="UP000240892">
    <property type="component" value="Unassembled WGS sequence"/>
</dbReference>
<sequence length="61" mass="7067">MLPITFFATAFGLMMEKVRSIAMITSNNKIYFVVVHTAAVLPGADYNDRMRRCLWMKVTFF</sequence>